<feature type="chain" id="PRO_5013071585" evidence="2">
    <location>
        <begin position="21"/>
        <end position="201"/>
    </location>
</feature>
<dbReference type="OrthoDB" id="6363790at2"/>
<reference evidence="3 4" key="1">
    <citation type="submission" date="2017-04" db="EMBL/GenBank/DDBJ databases">
        <authorList>
            <person name="Afonso C.L."/>
            <person name="Miller P.J."/>
            <person name="Scott M.A."/>
            <person name="Spackman E."/>
            <person name="Goraichik I."/>
            <person name="Dimitrov K.M."/>
            <person name="Suarez D.L."/>
            <person name="Swayne D.E."/>
        </authorList>
    </citation>
    <scope>NUCLEOTIDE SEQUENCE [LARGE SCALE GENOMIC DNA]</scope>
    <source>
        <strain evidence="3 4">CGMCC 1.12644</strain>
    </source>
</reference>
<keyword evidence="1" id="KW-1133">Transmembrane helix</keyword>
<dbReference type="InterPro" id="IPR022472">
    <property type="entry name" value="VPLPA-CTERM"/>
</dbReference>
<keyword evidence="2" id="KW-0732">Signal</keyword>
<dbReference type="RefSeq" id="WP_084353800.1">
    <property type="nucleotide sequence ID" value="NZ_FWYD01000014.1"/>
</dbReference>
<proteinExistence type="predicted"/>
<feature type="transmembrane region" description="Helical" evidence="1">
    <location>
        <begin position="175"/>
        <end position="194"/>
    </location>
</feature>
<dbReference type="EMBL" id="FWYD01000014">
    <property type="protein sequence ID" value="SMC96956.1"/>
    <property type="molecule type" value="Genomic_DNA"/>
</dbReference>
<keyword evidence="4" id="KW-1185">Reference proteome</keyword>
<keyword evidence="1" id="KW-0812">Transmembrane</keyword>
<evidence type="ECO:0000313" key="3">
    <source>
        <dbReference type="EMBL" id="SMC96956.1"/>
    </source>
</evidence>
<dbReference type="NCBIfam" id="TIGR03370">
    <property type="entry name" value="VPLPA-CTERM"/>
    <property type="match status" value="1"/>
</dbReference>
<evidence type="ECO:0000313" key="4">
    <source>
        <dbReference type="Proteomes" id="UP000192330"/>
    </source>
</evidence>
<keyword evidence="1" id="KW-0472">Membrane</keyword>
<evidence type="ECO:0000256" key="1">
    <source>
        <dbReference type="SAM" id="Phobius"/>
    </source>
</evidence>
<accession>A0A1W2DJ41</accession>
<feature type="signal peptide" evidence="2">
    <location>
        <begin position="1"/>
        <end position="20"/>
    </location>
</feature>
<dbReference type="Proteomes" id="UP000192330">
    <property type="component" value="Unassembled WGS sequence"/>
</dbReference>
<sequence>MGKFLAAAAVSALMTTGAYAATFSGSFALSGDAFSDPGLVVNADPMSHTGSFDLDVGDSITFDLFDIWTDENSVGSDDTVAQSIIADFNFTSPVVSGTLGGSSIGNRSFTGFYQSGSVSWGGPVSLAFGNGGQLDLELSDATFNRGNWWSTTPGDENGATIRLTATYVSESVSAVPLPASGLLLVAGLGGLAAARRRKKAS</sequence>
<gene>
    <name evidence="3" type="ORF">SAMN06295998_11462</name>
</gene>
<dbReference type="AlphaFoldDB" id="A0A1W2DJ41"/>
<name>A0A1W2DJ41_9RHOB</name>
<evidence type="ECO:0000256" key="2">
    <source>
        <dbReference type="SAM" id="SignalP"/>
    </source>
</evidence>
<organism evidence="3 4">
    <name type="scientific">Primorskyibacter flagellatus</name>
    <dbReference type="NCBI Taxonomy" id="1387277"/>
    <lineage>
        <taxon>Bacteria</taxon>
        <taxon>Pseudomonadati</taxon>
        <taxon>Pseudomonadota</taxon>
        <taxon>Alphaproteobacteria</taxon>
        <taxon>Rhodobacterales</taxon>
        <taxon>Roseobacteraceae</taxon>
        <taxon>Primorskyibacter</taxon>
    </lineage>
</organism>
<protein>
    <submittedName>
        <fullName evidence="3">VPLPA-CTERM protein sorting domain-containing protein</fullName>
    </submittedName>
</protein>